<dbReference type="STRING" id="98765.A0A2R6S5N2"/>
<organism evidence="2 3">
    <name type="scientific">Hermanssonia centrifuga</name>
    <dbReference type="NCBI Taxonomy" id="98765"/>
    <lineage>
        <taxon>Eukaryota</taxon>
        <taxon>Fungi</taxon>
        <taxon>Dikarya</taxon>
        <taxon>Basidiomycota</taxon>
        <taxon>Agaricomycotina</taxon>
        <taxon>Agaricomycetes</taxon>
        <taxon>Polyporales</taxon>
        <taxon>Meruliaceae</taxon>
        <taxon>Hermanssonia</taxon>
    </lineage>
</organism>
<proteinExistence type="predicted"/>
<feature type="compositionally biased region" description="Low complexity" evidence="1">
    <location>
        <begin position="253"/>
        <end position="262"/>
    </location>
</feature>
<feature type="region of interest" description="Disordered" evidence="1">
    <location>
        <begin position="61"/>
        <end position="81"/>
    </location>
</feature>
<evidence type="ECO:0000256" key="1">
    <source>
        <dbReference type="SAM" id="MobiDB-lite"/>
    </source>
</evidence>
<dbReference type="EMBL" id="MLYV02000034">
    <property type="protein sequence ID" value="PSS37594.1"/>
    <property type="molecule type" value="Genomic_DNA"/>
</dbReference>
<keyword evidence="3" id="KW-1185">Reference proteome</keyword>
<accession>A0A2R6S5N2</accession>
<sequence>MYTNEDKQYFLKFIQWELKMDPTASCITICEKLSEKAPHHSKQSWRSYWRDHREDVDRLLERNGTEMHRTSDASYPPPKTRCDSPDDYSIIEFQEDLEEASQVSDKESLGDIPDEDEDERGMGESGDFYNDSDRRMMARYIAARGEYWNELTAYTRWQPFYEKVGNSLRDLLWCQVLTFQFVAAVSKAQRSRMEGVLSQAWENLARKFRRRNGDIDIVMTSMTRKKERPQEPITGPIASSSRVVIDESDIIDLTSDSDSTSPCDDKGKQRDPEVGRFATGFGPTVPYSVRGAQATKRKLVAVGGYAQDFEHSGKRRRVGADHPYRRR</sequence>
<dbReference type="OrthoDB" id="3194584at2759"/>
<feature type="region of interest" description="Disordered" evidence="1">
    <location>
        <begin position="98"/>
        <end position="128"/>
    </location>
</feature>
<dbReference type="Proteomes" id="UP000186601">
    <property type="component" value="Unassembled WGS sequence"/>
</dbReference>
<feature type="region of interest" description="Disordered" evidence="1">
    <location>
        <begin position="308"/>
        <end position="327"/>
    </location>
</feature>
<protein>
    <submittedName>
        <fullName evidence="2">Uncharacterized protein</fullName>
    </submittedName>
</protein>
<feature type="region of interest" description="Disordered" evidence="1">
    <location>
        <begin position="253"/>
        <end position="287"/>
    </location>
</feature>
<reference evidence="2 3" key="1">
    <citation type="submission" date="2018-02" db="EMBL/GenBank/DDBJ databases">
        <title>Genome sequence of the basidiomycete white-rot fungus Phlebia centrifuga.</title>
        <authorList>
            <person name="Granchi Z."/>
            <person name="Peng M."/>
            <person name="de Vries R.P."/>
            <person name="Hilden K."/>
            <person name="Makela M.R."/>
            <person name="Grigoriev I."/>
            <person name="Riley R."/>
        </authorList>
    </citation>
    <scope>NUCLEOTIDE SEQUENCE [LARGE SCALE GENOMIC DNA]</scope>
    <source>
        <strain evidence="2 3">FBCC195</strain>
    </source>
</reference>
<comment type="caution">
    <text evidence="2">The sequence shown here is derived from an EMBL/GenBank/DDBJ whole genome shotgun (WGS) entry which is preliminary data.</text>
</comment>
<evidence type="ECO:0000313" key="2">
    <source>
        <dbReference type="EMBL" id="PSS37594.1"/>
    </source>
</evidence>
<dbReference type="AlphaFoldDB" id="A0A2R6S5N2"/>
<evidence type="ECO:0000313" key="3">
    <source>
        <dbReference type="Proteomes" id="UP000186601"/>
    </source>
</evidence>
<gene>
    <name evidence="2" type="ORF">PHLCEN_2v521</name>
</gene>
<name>A0A2R6S5N2_9APHY</name>
<feature type="compositionally biased region" description="Basic and acidic residues" evidence="1">
    <location>
        <begin position="263"/>
        <end position="274"/>
    </location>
</feature>
<feature type="compositionally biased region" description="Basic and acidic residues" evidence="1">
    <location>
        <begin position="61"/>
        <end position="71"/>
    </location>
</feature>